<sequence length="377" mass="40799">MKKIKLLISIYSVLFLYVPVSYAYNEITANFNDTLANEGLSSFTTHNTSVVTSDSAGTLTFSSTEYMAQAGVLTNLSNYFWHDLDTTPIKYQFVTKNIPAPDKNPDIELCIIGQDSYIGLELFGWETSYRVSLKVQYSTWTEEIHFPELNNLQTVNNTAIGFILNKSNEIALFAGNIKASPIDLDDINGFDINNFSSQAFVTLNSSSGKPELMEASFSQFQVVLDTTTTSGTSGLWTGTTSTDWGTGSNWDDGNVPISSTDVLIPDSANEPVLNATASINSLTVQTNGSLTISNAYTLTVAEDLEIQNGGRINITHSNAVLDVAGNYNKVNSGDQEAINASNGGKAVIHGDVLKNGVTHLRLINDATIEIKSSILVP</sequence>
<evidence type="ECO:0000313" key="1">
    <source>
        <dbReference type="EMBL" id="ETR72855.1"/>
    </source>
</evidence>
<dbReference type="Proteomes" id="UP000189670">
    <property type="component" value="Unassembled WGS sequence"/>
</dbReference>
<proteinExistence type="predicted"/>
<name>A0A1V1PDW0_9BACT</name>
<comment type="caution">
    <text evidence="1">The sequence shown here is derived from an EMBL/GenBank/DDBJ whole genome shotgun (WGS) entry which is preliminary data.</text>
</comment>
<dbReference type="EMBL" id="ATBP01000107">
    <property type="protein sequence ID" value="ETR72855.1"/>
    <property type="molecule type" value="Genomic_DNA"/>
</dbReference>
<dbReference type="AlphaFoldDB" id="A0A1V1PDW0"/>
<evidence type="ECO:0000313" key="2">
    <source>
        <dbReference type="Proteomes" id="UP000189670"/>
    </source>
</evidence>
<gene>
    <name evidence="1" type="ORF">OMM_01393</name>
</gene>
<accession>A0A1V1PDW0</accession>
<reference evidence="2" key="1">
    <citation type="submission" date="2012-11" db="EMBL/GenBank/DDBJ databases">
        <authorList>
            <person name="Lucero-Rivera Y.E."/>
            <person name="Tovar-Ramirez D."/>
        </authorList>
    </citation>
    <scope>NUCLEOTIDE SEQUENCE [LARGE SCALE GENOMIC DNA]</scope>
    <source>
        <strain evidence="2">Araruama</strain>
    </source>
</reference>
<protein>
    <submittedName>
        <fullName evidence="1">Uncharacterized protein</fullName>
    </submittedName>
</protein>
<organism evidence="1 2">
    <name type="scientific">Candidatus Magnetoglobus multicellularis str. Araruama</name>
    <dbReference type="NCBI Taxonomy" id="890399"/>
    <lineage>
        <taxon>Bacteria</taxon>
        <taxon>Pseudomonadati</taxon>
        <taxon>Thermodesulfobacteriota</taxon>
        <taxon>Desulfobacteria</taxon>
        <taxon>Desulfobacterales</taxon>
        <taxon>Desulfobacteraceae</taxon>
        <taxon>Candidatus Magnetoglobus</taxon>
    </lineage>
</organism>